<dbReference type="Pfam" id="PF01841">
    <property type="entry name" value="Transglut_core"/>
    <property type="match status" value="1"/>
</dbReference>
<evidence type="ECO:0000256" key="1">
    <source>
        <dbReference type="SAM" id="SignalP"/>
    </source>
</evidence>
<dbReference type="Gene3D" id="3.10.620.30">
    <property type="match status" value="1"/>
</dbReference>
<accession>A0AB73T0V6</accession>
<keyword evidence="4" id="KW-1185">Reference proteome</keyword>
<dbReference type="Proteomes" id="UP000245412">
    <property type="component" value="Unassembled WGS sequence"/>
</dbReference>
<evidence type="ECO:0000313" key="4">
    <source>
        <dbReference type="Proteomes" id="UP000245412"/>
    </source>
</evidence>
<protein>
    <submittedName>
        <fullName evidence="3">Transglutaminase superfamily protein</fullName>
    </submittedName>
</protein>
<dbReference type="InterPro" id="IPR038765">
    <property type="entry name" value="Papain-like_cys_pep_sf"/>
</dbReference>
<dbReference type="InterPro" id="IPR002931">
    <property type="entry name" value="Transglutaminase-like"/>
</dbReference>
<evidence type="ECO:0000259" key="2">
    <source>
        <dbReference type="SMART" id="SM00460"/>
    </source>
</evidence>
<proteinExistence type="predicted"/>
<dbReference type="PANTHER" id="PTHR33490">
    <property type="entry name" value="BLR5614 PROTEIN-RELATED"/>
    <property type="match status" value="1"/>
</dbReference>
<name>A0AB73T0V6_9FIRM</name>
<reference evidence="3 4" key="1">
    <citation type="submission" date="2018-05" db="EMBL/GenBank/DDBJ databases">
        <authorList>
            <person name="Goeker M."/>
            <person name="Huntemann M."/>
            <person name="Clum A."/>
            <person name="Pillay M."/>
            <person name="Palaniappan K."/>
            <person name="Varghese N."/>
            <person name="Mikhailova N."/>
            <person name="Stamatis D."/>
            <person name="Reddy T."/>
            <person name="Daum C."/>
            <person name="Shapiro N."/>
            <person name="Ivanova N."/>
            <person name="Kyrpides N."/>
            <person name="Woyke T."/>
        </authorList>
    </citation>
    <scope>NUCLEOTIDE SEQUENCE [LARGE SCALE GENOMIC DNA]</scope>
    <source>
        <strain evidence="3 4">DSM 26524</strain>
    </source>
</reference>
<dbReference type="PROSITE" id="PS51257">
    <property type="entry name" value="PROKAR_LIPOPROTEIN"/>
    <property type="match status" value="1"/>
</dbReference>
<evidence type="ECO:0000313" key="3">
    <source>
        <dbReference type="EMBL" id="PWJ73513.1"/>
    </source>
</evidence>
<dbReference type="EMBL" id="QGGY01000012">
    <property type="protein sequence ID" value="PWJ73513.1"/>
    <property type="molecule type" value="Genomic_DNA"/>
</dbReference>
<organism evidence="3 4">
    <name type="scientific">Murimonas intestini</name>
    <dbReference type="NCBI Taxonomy" id="1337051"/>
    <lineage>
        <taxon>Bacteria</taxon>
        <taxon>Bacillati</taxon>
        <taxon>Bacillota</taxon>
        <taxon>Clostridia</taxon>
        <taxon>Lachnospirales</taxon>
        <taxon>Lachnospiraceae</taxon>
        <taxon>Murimonas</taxon>
    </lineage>
</organism>
<feature type="domain" description="Transglutaminase-like" evidence="2">
    <location>
        <begin position="227"/>
        <end position="296"/>
    </location>
</feature>
<feature type="signal peptide" evidence="1">
    <location>
        <begin position="1"/>
        <end position="23"/>
    </location>
</feature>
<dbReference type="RefSeq" id="WP_109747695.1">
    <property type="nucleotide sequence ID" value="NZ_JANKBI010000013.1"/>
</dbReference>
<sequence>MDFKKLHIFARVLLCLFSFTLLAGCGSPPGETGLYEKKTSEAAGSAGDKGSWDSTPKVLTPTADGLVTYGNEAALIDASHTQDGYIMATYLGSSSKVKLQIKGPDGVTYTYDMKQGGYDTFPLSAGDGSYDIGVYENIAGDKYSTAFFQTIDVQLKDEFTPFLYPNQFVNYNKDTEAVALAQELSAGAGSGLDVVTNIYHYVIDNISYDDEKAVDPPTGYLPDLDETLDTKKGICFDYASLMTCMLRSQGIPTKLQIGFSGEIKHAWISTYLEETGWVDNIIEFDGRDWELMDPTFAANTDAAQLKKYIGDGSNYTLQYSR</sequence>
<dbReference type="AlphaFoldDB" id="A0AB73T0V6"/>
<dbReference type="SMART" id="SM00460">
    <property type="entry name" value="TGc"/>
    <property type="match status" value="1"/>
</dbReference>
<dbReference type="SUPFAM" id="SSF54001">
    <property type="entry name" value="Cysteine proteinases"/>
    <property type="match status" value="1"/>
</dbReference>
<feature type="chain" id="PRO_5044498979" evidence="1">
    <location>
        <begin position="24"/>
        <end position="321"/>
    </location>
</feature>
<comment type="caution">
    <text evidence="3">The sequence shown here is derived from an EMBL/GenBank/DDBJ whole genome shotgun (WGS) entry which is preliminary data.</text>
</comment>
<keyword evidence="1" id="KW-0732">Signal</keyword>
<gene>
    <name evidence="3" type="ORF">C7383_11288</name>
</gene>
<dbReference type="PANTHER" id="PTHR33490:SF6">
    <property type="entry name" value="SLL1049 PROTEIN"/>
    <property type="match status" value="1"/>
</dbReference>